<dbReference type="EMBL" id="FQWL01000001">
    <property type="protein sequence ID" value="SHG26012.1"/>
    <property type="molecule type" value="Genomic_DNA"/>
</dbReference>
<protein>
    <recommendedName>
        <fullName evidence="3">Outer membrane protein beta-barrel domain-containing protein</fullName>
    </recommendedName>
</protein>
<dbReference type="STRING" id="570519.SAMN04488116_0617"/>
<gene>
    <name evidence="1" type="ORF">SAMN04488116_0617</name>
</gene>
<evidence type="ECO:0008006" key="3">
    <source>
        <dbReference type="Google" id="ProtNLM"/>
    </source>
</evidence>
<keyword evidence="2" id="KW-1185">Reference proteome</keyword>
<evidence type="ECO:0000313" key="2">
    <source>
        <dbReference type="Proteomes" id="UP000184532"/>
    </source>
</evidence>
<dbReference type="AlphaFoldDB" id="A0A1M5ICL7"/>
<organism evidence="1 2">
    <name type="scientific">Flagellimonas flava</name>
    <dbReference type="NCBI Taxonomy" id="570519"/>
    <lineage>
        <taxon>Bacteria</taxon>
        <taxon>Pseudomonadati</taxon>
        <taxon>Bacteroidota</taxon>
        <taxon>Flavobacteriia</taxon>
        <taxon>Flavobacteriales</taxon>
        <taxon>Flavobacteriaceae</taxon>
        <taxon>Flagellimonas</taxon>
    </lineage>
</organism>
<dbReference type="Proteomes" id="UP000184532">
    <property type="component" value="Unassembled WGS sequence"/>
</dbReference>
<sequence length="199" mass="22632">MKQKLLLFLMSCWFMNSISGQGEPAKSYRNYPLVITLQFHSLSMPFKNLKANLSNIGIGIGTEVSYNGNHNWVQQFNLMWYRNKNVGNGVFLYSQAVWRPTITNNLYTELKLGAGYMLTSRPTQSFRQENSEWKSVGKKGKGLFALPVGVSLGHNKYSEGTYVSPFVSYQFVLLKGYNESIPLVPETLLQVGSRIHFKQ</sequence>
<proteinExistence type="predicted"/>
<dbReference type="RefSeq" id="WP_073176417.1">
    <property type="nucleotide sequence ID" value="NZ_FQWL01000001.1"/>
</dbReference>
<name>A0A1M5ICL7_9FLAO</name>
<dbReference type="OrthoDB" id="821990at2"/>
<accession>A0A1M5ICL7</accession>
<reference evidence="2" key="1">
    <citation type="submission" date="2016-11" db="EMBL/GenBank/DDBJ databases">
        <authorList>
            <person name="Varghese N."/>
            <person name="Submissions S."/>
        </authorList>
    </citation>
    <scope>NUCLEOTIDE SEQUENCE [LARGE SCALE GENOMIC DNA]</scope>
    <source>
        <strain evidence="2">DSM 22638</strain>
    </source>
</reference>
<evidence type="ECO:0000313" key="1">
    <source>
        <dbReference type="EMBL" id="SHG26012.1"/>
    </source>
</evidence>